<keyword evidence="1 5" id="KW-0436">Ligase</keyword>
<evidence type="ECO:0000256" key="1">
    <source>
        <dbReference type="ARBA" id="ARBA00022598"/>
    </source>
</evidence>
<feature type="domain" description="N-acetyltransferase" evidence="4">
    <location>
        <begin position="637"/>
        <end position="795"/>
    </location>
</feature>
<name>A0A7T3BL36_NEICI</name>
<dbReference type="InterPro" id="IPR036291">
    <property type="entry name" value="NAD(P)-bd_dom_sf"/>
</dbReference>
<reference evidence="5 6" key="1">
    <citation type="submission" date="2020-12" db="EMBL/GenBank/DDBJ databases">
        <title>FDA dAtabase for Regulatory Grade micrObial Sequences (FDA-ARGOS): Supporting development and validation of Infectious Disease Dx tests.</title>
        <authorList>
            <person name="Sproer C."/>
            <person name="Gronow S."/>
            <person name="Severitt S."/>
            <person name="Schroder I."/>
            <person name="Tallon L."/>
            <person name="Sadzewicz L."/>
            <person name="Zhao X."/>
            <person name="Boylan J."/>
            <person name="Ott S."/>
            <person name="Bowen H."/>
            <person name="Vavikolanu K."/>
            <person name="Mehta A."/>
            <person name="Aluvathingal J."/>
            <person name="Nadendla S."/>
            <person name="Lowell S."/>
            <person name="Myers T."/>
            <person name="Yan Y."/>
            <person name="Sichtig H."/>
        </authorList>
    </citation>
    <scope>NUCLEOTIDE SEQUENCE [LARGE SCALE GENOMIC DNA]</scope>
    <source>
        <strain evidence="5 6">FDAARGOS_871</strain>
    </source>
</reference>
<dbReference type="Gene3D" id="3.40.630.30">
    <property type="match status" value="1"/>
</dbReference>
<dbReference type="InterPro" id="IPR016102">
    <property type="entry name" value="Succinyl-CoA_synth-like"/>
</dbReference>
<keyword evidence="3" id="KW-0067">ATP-binding</keyword>
<dbReference type="PROSITE" id="PS51186">
    <property type="entry name" value="GNAT"/>
    <property type="match status" value="1"/>
</dbReference>
<accession>A0A7T3BL36</accession>
<dbReference type="AlphaFoldDB" id="A0A7T3BL36"/>
<keyword evidence="2" id="KW-0547">Nucleotide-binding</keyword>
<evidence type="ECO:0000313" key="6">
    <source>
        <dbReference type="Proteomes" id="UP000594865"/>
    </source>
</evidence>
<dbReference type="PANTHER" id="PTHR43334:SF1">
    <property type="entry name" value="3-HYDROXYPROPIONATE--COA LIGASE [ADP-FORMING]"/>
    <property type="match status" value="1"/>
</dbReference>
<keyword evidence="6" id="KW-1185">Reference proteome</keyword>
<dbReference type="SUPFAM" id="SSF52210">
    <property type="entry name" value="Succinyl-CoA synthetase domains"/>
    <property type="match status" value="1"/>
</dbReference>
<dbReference type="CDD" id="cd04301">
    <property type="entry name" value="NAT_SF"/>
    <property type="match status" value="1"/>
</dbReference>
<dbReference type="GeneID" id="84020621"/>
<dbReference type="InterPro" id="IPR051538">
    <property type="entry name" value="Acyl-CoA_Synth/Transferase"/>
</dbReference>
<dbReference type="RefSeq" id="WP_111726404.1">
    <property type="nucleotide sequence ID" value="NZ_CP065726.1"/>
</dbReference>
<dbReference type="SMART" id="SM00881">
    <property type="entry name" value="CoA_binding"/>
    <property type="match status" value="1"/>
</dbReference>
<evidence type="ECO:0000259" key="4">
    <source>
        <dbReference type="PROSITE" id="PS51186"/>
    </source>
</evidence>
<dbReference type="Pfam" id="PF00583">
    <property type="entry name" value="Acetyltransf_1"/>
    <property type="match status" value="1"/>
</dbReference>
<dbReference type="InterPro" id="IPR016181">
    <property type="entry name" value="Acyl_CoA_acyltransferase"/>
</dbReference>
<dbReference type="PANTHER" id="PTHR43334">
    <property type="entry name" value="ACETATE--COA LIGASE [ADP-FORMING]"/>
    <property type="match status" value="1"/>
</dbReference>
<proteinExistence type="predicted"/>
<organism evidence="5 6">
    <name type="scientific">Neisseria cinerea</name>
    <dbReference type="NCBI Taxonomy" id="483"/>
    <lineage>
        <taxon>Bacteria</taxon>
        <taxon>Pseudomonadati</taxon>
        <taxon>Pseudomonadota</taxon>
        <taxon>Betaproteobacteria</taxon>
        <taxon>Neisseriales</taxon>
        <taxon>Neisseriaceae</taxon>
        <taxon>Neisseria</taxon>
    </lineage>
</organism>
<dbReference type="Pfam" id="PF13380">
    <property type="entry name" value="CoA_binding_2"/>
    <property type="match status" value="1"/>
</dbReference>
<dbReference type="Proteomes" id="UP000594865">
    <property type="component" value="Chromosome"/>
</dbReference>
<dbReference type="GO" id="GO:0016874">
    <property type="term" value="F:ligase activity"/>
    <property type="evidence" value="ECO:0007669"/>
    <property type="project" value="UniProtKB-KW"/>
</dbReference>
<protein>
    <submittedName>
        <fullName evidence="5">Bifunctional acetate--CoA ligase family protein/GNAT family N-acetyltransferase</fullName>
    </submittedName>
</protein>
<keyword evidence="5" id="KW-0808">Transferase</keyword>
<dbReference type="SUPFAM" id="SSF51735">
    <property type="entry name" value="NAD(P)-binding Rossmann-fold domains"/>
    <property type="match status" value="1"/>
</dbReference>
<dbReference type="Gene3D" id="3.40.50.720">
    <property type="entry name" value="NAD(P)-binding Rossmann-like Domain"/>
    <property type="match status" value="1"/>
</dbReference>
<evidence type="ECO:0000313" key="5">
    <source>
        <dbReference type="EMBL" id="QPT37726.1"/>
    </source>
</evidence>
<dbReference type="InterPro" id="IPR003781">
    <property type="entry name" value="CoA-bd"/>
</dbReference>
<sequence>MPTQTDPGYFFMPNHIILIGASEQPYSLGERILSNLLGTPFQGKITPVNPRHHTIAGLPAYPSLNKIPGGADLIIAVTPPDSYDTLFKACQKKQLQHIILIQDWNSLSSSELNTAENAIRKHHGDRLNITACTTAGIQIPSLGLNISTHDEYAAGYTAILTGDAAVSRQIDTVLKKLHQGISRHISLNYGISPITSSDWLNRFGHSLHTKTAVLHHNLEEDQRKLFSAIRQFTRHTPLILHITYRTTETDRAVLHSLARRCNFLISFNTDDLEAALRAQLSNLPQLSRLDILSDTPAEWLHAYTPANLSLHFPTTSRQVSNGYITCTPTPSLCHNIVSRQLSHPDTQAVLTILTPSGHKDYKNTARALIRLSEQTAKPLFISSPVSDGINHFDSPTQAIRTLAFHNTAAELKQLQLCTAPLKPCHLKTPQPQNIKKALETANLSLLAESLHLPPYRPSTHNAVQFQFDSHPIYGNILTVRYAGQTTAALPPFTTQDSLHIAQFAELKDPQTLNQFIHTLTTLSNHNLHIGKITLNLNGGQYNTDFDLKAPETHNAPGRKTTSKTVQTLEHAAAKMQSAAQYLKHKNPAASEFLRHTSEATAELIGSKTVTDKKTPNVLPPYPEAHPKILSLKNNMTVTVSPLLPEDAEAKQKFIRKLSPEARYTRFMTHTNELPEGTLARLCSPDYYCEAAWTARDNNDNIVAVVRHSRLNRNECEFSIALTENMRGSGLAQQMMNLTIHTATQQGYRTMSADILKANTPMVKLAEKSGFTLKESDTEKNLYRAYLHLVPDKTTTKTNKNLHTNHKIP</sequence>
<gene>
    <name evidence="5" type="ORF">I6G28_07345</name>
</gene>
<dbReference type="InterPro" id="IPR000182">
    <property type="entry name" value="GNAT_dom"/>
</dbReference>
<dbReference type="GO" id="GO:0005524">
    <property type="term" value="F:ATP binding"/>
    <property type="evidence" value="ECO:0007669"/>
    <property type="project" value="UniProtKB-KW"/>
</dbReference>
<evidence type="ECO:0000256" key="3">
    <source>
        <dbReference type="ARBA" id="ARBA00022840"/>
    </source>
</evidence>
<evidence type="ECO:0000256" key="2">
    <source>
        <dbReference type="ARBA" id="ARBA00022741"/>
    </source>
</evidence>
<dbReference type="EMBL" id="CP065726">
    <property type="protein sequence ID" value="QPT37726.1"/>
    <property type="molecule type" value="Genomic_DNA"/>
</dbReference>
<dbReference type="GO" id="GO:0016747">
    <property type="term" value="F:acyltransferase activity, transferring groups other than amino-acyl groups"/>
    <property type="evidence" value="ECO:0007669"/>
    <property type="project" value="InterPro"/>
</dbReference>
<dbReference type="SUPFAM" id="SSF55729">
    <property type="entry name" value="Acyl-CoA N-acyltransferases (Nat)"/>
    <property type="match status" value="1"/>
</dbReference>